<proteinExistence type="predicted"/>
<dbReference type="EMBL" id="JACHGY010000001">
    <property type="protein sequence ID" value="MBB6431542.1"/>
    <property type="molecule type" value="Genomic_DNA"/>
</dbReference>
<evidence type="ECO:0000313" key="2">
    <source>
        <dbReference type="Proteomes" id="UP000541810"/>
    </source>
</evidence>
<evidence type="ECO:0000313" key="1">
    <source>
        <dbReference type="EMBL" id="MBB6431542.1"/>
    </source>
</evidence>
<gene>
    <name evidence="1" type="ORF">HNQ40_003348</name>
</gene>
<name>A0A7X0H9F4_9BACT</name>
<dbReference type="Proteomes" id="UP000541810">
    <property type="component" value="Unassembled WGS sequence"/>
</dbReference>
<organism evidence="1 2">
    <name type="scientific">Algisphaera agarilytica</name>
    <dbReference type="NCBI Taxonomy" id="1385975"/>
    <lineage>
        <taxon>Bacteria</taxon>
        <taxon>Pseudomonadati</taxon>
        <taxon>Planctomycetota</taxon>
        <taxon>Phycisphaerae</taxon>
        <taxon>Phycisphaerales</taxon>
        <taxon>Phycisphaeraceae</taxon>
        <taxon>Algisphaera</taxon>
    </lineage>
</organism>
<sequence length="110" mass="12758">MRRGDSEYDEYEEHKIQTFDDYLAMLRRSYHLMRKLNHSDPNEEAVRRRVATAVSFIVEEIYVWNLQASGWDTVGDAVKALVPPPYGNPECMWALEEVNPERGQASSPRA</sequence>
<protein>
    <submittedName>
        <fullName evidence="1">Uncharacterized protein</fullName>
    </submittedName>
</protein>
<dbReference type="AlphaFoldDB" id="A0A7X0H9F4"/>
<keyword evidence="2" id="KW-1185">Reference proteome</keyword>
<comment type="caution">
    <text evidence="1">The sequence shown here is derived from an EMBL/GenBank/DDBJ whole genome shotgun (WGS) entry which is preliminary data.</text>
</comment>
<accession>A0A7X0H9F4</accession>
<reference evidence="1 2" key="1">
    <citation type="submission" date="2020-08" db="EMBL/GenBank/DDBJ databases">
        <title>Genomic Encyclopedia of Type Strains, Phase IV (KMG-IV): sequencing the most valuable type-strain genomes for metagenomic binning, comparative biology and taxonomic classification.</title>
        <authorList>
            <person name="Goeker M."/>
        </authorList>
    </citation>
    <scope>NUCLEOTIDE SEQUENCE [LARGE SCALE GENOMIC DNA]</scope>
    <source>
        <strain evidence="1 2">DSM 103725</strain>
    </source>
</reference>